<evidence type="ECO:0000313" key="1">
    <source>
        <dbReference type="EMBL" id="KAK0475041.1"/>
    </source>
</evidence>
<proteinExistence type="predicted"/>
<dbReference type="InterPro" id="IPR051604">
    <property type="entry name" value="Ergot_Alk_Oxidoreductase"/>
</dbReference>
<name>A0AA39P0D0_9AGAR</name>
<dbReference type="PANTHER" id="PTHR43162:SF1">
    <property type="entry name" value="PRESTALK A DIFFERENTIATION PROTEIN A"/>
    <property type="match status" value="1"/>
</dbReference>
<comment type="caution">
    <text evidence="1">The sequence shown here is derived from an EMBL/GenBank/DDBJ whole genome shotgun (WGS) entry which is preliminary data.</text>
</comment>
<dbReference type="Proteomes" id="UP001175228">
    <property type="component" value="Unassembled WGS sequence"/>
</dbReference>
<dbReference type="Gene3D" id="3.90.25.10">
    <property type="entry name" value="UDP-galactose 4-epimerase, domain 1"/>
    <property type="match status" value="1"/>
</dbReference>
<sequence length="177" mass="19536">MSPQGTGKTATRIARLLQDINQPVLLTLRKGVLPGPFKGAKFDGHYPSTFENVFTIDLNIDPIYLVAPAGSSEVFPPMKPFIDLAVKKDVNRFVLLSALTDEKSHNTDHILTGSELLSYDDVSVLLSSDVLRRKITHTRITSESLKTRYPDFGIDDGYVGLSALVFEDLNANSVEEK</sequence>
<protein>
    <submittedName>
        <fullName evidence="1">Uncharacterized protein</fullName>
    </submittedName>
</protein>
<organism evidence="1 2">
    <name type="scientific">Armillaria luteobubalina</name>
    <dbReference type="NCBI Taxonomy" id="153913"/>
    <lineage>
        <taxon>Eukaryota</taxon>
        <taxon>Fungi</taxon>
        <taxon>Dikarya</taxon>
        <taxon>Basidiomycota</taxon>
        <taxon>Agaricomycotina</taxon>
        <taxon>Agaricomycetes</taxon>
        <taxon>Agaricomycetidae</taxon>
        <taxon>Agaricales</taxon>
        <taxon>Marasmiineae</taxon>
        <taxon>Physalacriaceae</taxon>
        <taxon>Armillaria</taxon>
    </lineage>
</organism>
<keyword evidence="2" id="KW-1185">Reference proteome</keyword>
<dbReference type="PANTHER" id="PTHR43162">
    <property type="match status" value="1"/>
</dbReference>
<dbReference type="AlphaFoldDB" id="A0AA39P0D0"/>
<gene>
    <name evidence="1" type="ORF">EDD18DRAFT_1116170</name>
</gene>
<evidence type="ECO:0000313" key="2">
    <source>
        <dbReference type="Proteomes" id="UP001175228"/>
    </source>
</evidence>
<dbReference type="EMBL" id="JAUEPU010000156">
    <property type="protein sequence ID" value="KAK0475041.1"/>
    <property type="molecule type" value="Genomic_DNA"/>
</dbReference>
<accession>A0AA39P0D0</accession>
<reference evidence="1" key="1">
    <citation type="submission" date="2023-06" db="EMBL/GenBank/DDBJ databases">
        <authorList>
            <consortium name="Lawrence Berkeley National Laboratory"/>
            <person name="Ahrendt S."/>
            <person name="Sahu N."/>
            <person name="Indic B."/>
            <person name="Wong-Bajracharya J."/>
            <person name="Merenyi Z."/>
            <person name="Ke H.-M."/>
            <person name="Monk M."/>
            <person name="Kocsube S."/>
            <person name="Drula E."/>
            <person name="Lipzen A."/>
            <person name="Balint B."/>
            <person name="Henrissat B."/>
            <person name="Andreopoulos B."/>
            <person name="Martin F.M."/>
            <person name="Harder C.B."/>
            <person name="Rigling D."/>
            <person name="Ford K.L."/>
            <person name="Foster G.D."/>
            <person name="Pangilinan J."/>
            <person name="Papanicolaou A."/>
            <person name="Barry K."/>
            <person name="LaButti K."/>
            <person name="Viragh M."/>
            <person name="Koriabine M."/>
            <person name="Yan M."/>
            <person name="Riley R."/>
            <person name="Champramary S."/>
            <person name="Plett K.L."/>
            <person name="Tsai I.J."/>
            <person name="Slot J."/>
            <person name="Sipos G."/>
            <person name="Plett J."/>
            <person name="Nagy L.G."/>
            <person name="Grigoriev I.V."/>
        </authorList>
    </citation>
    <scope>NUCLEOTIDE SEQUENCE</scope>
    <source>
        <strain evidence="1">HWK02</strain>
    </source>
</reference>